<name>A0A8T2SW78_CERRI</name>
<dbReference type="GO" id="GO:0016020">
    <property type="term" value="C:membrane"/>
    <property type="evidence" value="ECO:0007669"/>
    <property type="project" value="UniProtKB-SubCell"/>
</dbReference>
<sequence length="63" mass="6512">MPGNGTTAYAHPPPGSQWQTQGPPKAVPPPSYGTQPRSKATFLEGCLAALCCCCILETCCGIC</sequence>
<comment type="caution">
    <text evidence="6">The sequence shown here is derived from an EMBL/GenBank/DDBJ whole genome shotgun (WGS) entry which is preliminary data.</text>
</comment>
<reference evidence="6" key="1">
    <citation type="submission" date="2021-08" db="EMBL/GenBank/DDBJ databases">
        <title>WGS assembly of Ceratopteris richardii.</title>
        <authorList>
            <person name="Marchant D.B."/>
            <person name="Chen G."/>
            <person name="Jenkins J."/>
            <person name="Shu S."/>
            <person name="Leebens-Mack J."/>
            <person name="Grimwood J."/>
            <person name="Schmutz J."/>
            <person name="Soltis P."/>
            <person name="Soltis D."/>
            <person name="Chen Z.-H."/>
        </authorList>
    </citation>
    <scope>NUCLEOTIDE SEQUENCE</scope>
    <source>
        <strain evidence="6">Whitten #5841</strain>
        <tissue evidence="6">Leaf</tissue>
    </source>
</reference>
<comment type="subcellular location">
    <subcellularLocation>
        <location evidence="1">Membrane</location>
    </subcellularLocation>
</comment>
<evidence type="ECO:0000256" key="3">
    <source>
        <dbReference type="ARBA" id="ARBA00023136"/>
    </source>
</evidence>
<dbReference type="Pfam" id="PF12734">
    <property type="entry name" value="CYSTM"/>
    <property type="match status" value="1"/>
</dbReference>
<dbReference type="EMBL" id="CM035422">
    <property type="protein sequence ID" value="KAH7372685.1"/>
    <property type="molecule type" value="Genomic_DNA"/>
</dbReference>
<evidence type="ECO:0000313" key="7">
    <source>
        <dbReference type="Proteomes" id="UP000825935"/>
    </source>
</evidence>
<keyword evidence="3" id="KW-0472">Membrane</keyword>
<accession>A0A8T2SW78</accession>
<gene>
    <name evidence="6" type="ORF">KP509_17G016500</name>
</gene>
<feature type="domain" description="Cysteine-rich transmembrane" evidence="5">
    <location>
        <begin position="31"/>
        <end position="60"/>
    </location>
</feature>
<protein>
    <recommendedName>
        <fullName evidence="5">Cysteine-rich transmembrane domain-containing protein</fullName>
    </recommendedName>
</protein>
<keyword evidence="7" id="KW-1185">Reference proteome</keyword>
<comment type="similarity">
    <text evidence="2">Belongs to the CYSTM1 family.</text>
</comment>
<organism evidence="6 7">
    <name type="scientific">Ceratopteris richardii</name>
    <name type="common">Triangle waterfern</name>
    <dbReference type="NCBI Taxonomy" id="49495"/>
    <lineage>
        <taxon>Eukaryota</taxon>
        <taxon>Viridiplantae</taxon>
        <taxon>Streptophyta</taxon>
        <taxon>Embryophyta</taxon>
        <taxon>Tracheophyta</taxon>
        <taxon>Polypodiopsida</taxon>
        <taxon>Polypodiidae</taxon>
        <taxon>Polypodiales</taxon>
        <taxon>Pteridineae</taxon>
        <taxon>Pteridaceae</taxon>
        <taxon>Parkerioideae</taxon>
        <taxon>Ceratopteris</taxon>
    </lineage>
</organism>
<evidence type="ECO:0000313" key="6">
    <source>
        <dbReference type="EMBL" id="KAH7372685.1"/>
    </source>
</evidence>
<evidence type="ECO:0000256" key="1">
    <source>
        <dbReference type="ARBA" id="ARBA00004370"/>
    </source>
</evidence>
<feature type="region of interest" description="Disordered" evidence="4">
    <location>
        <begin position="1"/>
        <end position="36"/>
    </location>
</feature>
<evidence type="ECO:0000256" key="4">
    <source>
        <dbReference type="SAM" id="MobiDB-lite"/>
    </source>
</evidence>
<dbReference type="InterPro" id="IPR028144">
    <property type="entry name" value="CYSTM_dom"/>
</dbReference>
<evidence type="ECO:0000256" key="2">
    <source>
        <dbReference type="ARBA" id="ARBA00009444"/>
    </source>
</evidence>
<proteinExistence type="inferred from homology"/>
<dbReference type="AlphaFoldDB" id="A0A8T2SW78"/>
<evidence type="ECO:0000259" key="5">
    <source>
        <dbReference type="Pfam" id="PF12734"/>
    </source>
</evidence>
<dbReference type="Proteomes" id="UP000825935">
    <property type="component" value="Chromosome 17"/>
</dbReference>
<dbReference type="OMA" id="CCCILET"/>